<dbReference type="Pfam" id="PF13305">
    <property type="entry name" value="TetR_C_33"/>
    <property type="match status" value="1"/>
</dbReference>
<dbReference type="InterPro" id="IPR036271">
    <property type="entry name" value="Tet_transcr_reg_TetR-rel_C_sf"/>
</dbReference>
<accession>A0ABN5VRE8</accession>
<proteinExistence type="predicted"/>
<gene>
    <name evidence="6" type="ORF">SGFS_064140</name>
</gene>
<name>A0ABN5VRE8_9ACTN</name>
<dbReference type="PROSITE" id="PS50977">
    <property type="entry name" value="HTH_TETR_2"/>
    <property type="match status" value="1"/>
</dbReference>
<keyword evidence="7" id="KW-1185">Reference proteome</keyword>
<keyword evidence="1" id="KW-0805">Transcription regulation</keyword>
<organism evidence="6 7">
    <name type="scientific">Streptomyces graminofaciens</name>
    <dbReference type="NCBI Taxonomy" id="68212"/>
    <lineage>
        <taxon>Bacteria</taxon>
        <taxon>Bacillati</taxon>
        <taxon>Actinomycetota</taxon>
        <taxon>Actinomycetes</taxon>
        <taxon>Kitasatosporales</taxon>
        <taxon>Streptomycetaceae</taxon>
        <taxon>Streptomyces</taxon>
    </lineage>
</organism>
<evidence type="ECO:0000256" key="1">
    <source>
        <dbReference type="ARBA" id="ARBA00023015"/>
    </source>
</evidence>
<feature type="DNA-binding region" description="H-T-H motif" evidence="4">
    <location>
        <begin position="41"/>
        <end position="60"/>
    </location>
</feature>
<dbReference type="SUPFAM" id="SSF46689">
    <property type="entry name" value="Homeodomain-like"/>
    <property type="match status" value="1"/>
</dbReference>
<dbReference type="EMBL" id="AP018448">
    <property type="protein sequence ID" value="BBC35120.1"/>
    <property type="molecule type" value="Genomic_DNA"/>
</dbReference>
<keyword evidence="3" id="KW-0804">Transcription</keyword>
<evidence type="ECO:0000259" key="5">
    <source>
        <dbReference type="PROSITE" id="PS50977"/>
    </source>
</evidence>
<sequence>MHRDTLAGMSASRPYHHGNLRAVLLESAERALREKGADALSLRELARDANVSPRAPVRHFKDKQALLNALVLMGYERLGHALQAADDRDAPLELRLATLAQAYLGFAVDNSELLELMYARKHDPDASEQMTAAIDRTMGGLRRVITEAQKRGEIIEGDPERLTLVVAAGLHGVAALTVNGALTRQAGMDGARDVVHHLLRGLTPG</sequence>
<dbReference type="InterPro" id="IPR001647">
    <property type="entry name" value="HTH_TetR"/>
</dbReference>
<dbReference type="InterPro" id="IPR009057">
    <property type="entry name" value="Homeodomain-like_sf"/>
</dbReference>
<dbReference type="Gene3D" id="1.10.357.10">
    <property type="entry name" value="Tetracycline Repressor, domain 2"/>
    <property type="match status" value="1"/>
</dbReference>
<keyword evidence="2 4" id="KW-0238">DNA-binding</keyword>
<dbReference type="InterPro" id="IPR050109">
    <property type="entry name" value="HTH-type_TetR-like_transc_reg"/>
</dbReference>
<dbReference type="Pfam" id="PF00440">
    <property type="entry name" value="TetR_N"/>
    <property type="match status" value="1"/>
</dbReference>
<evidence type="ECO:0000313" key="7">
    <source>
        <dbReference type="Proteomes" id="UP001321542"/>
    </source>
</evidence>
<feature type="domain" description="HTH tetR-type" evidence="5">
    <location>
        <begin position="18"/>
        <end position="78"/>
    </location>
</feature>
<evidence type="ECO:0000256" key="2">
    <source>
        <dbReference type="ARBA" id="ARBA00023125"/>
    </source>
</evidence>
<evidence type="ECO:0000256" key="4">
    <source>
        <dbReference type="PROSITE-ProRule" id="PRU00335"/>
    </source>
</evidence>
<dbReference type="Proteomes" id="UP001321542">
    <property type="component" value="Chromosome"/>
</dbReference>
<dbReference type="InterPro" id="IPR025996">
    <property type="entry name" value="MT1864/Rv1816-like_C"/>
</dbReference>
<evidence type="ECO:0000256" key="3">
    <source>
        <dbReference type="ARBA" id="ARBA00023163"/>
    </source>
</evidence>
<reference evidence="6 7" key="1">
    <citation type="journal article" date="2010" name="ChemBioChem">
        <title>Cloning and characterization of the biosynthetic gene cluster of 16-membered macrolide antibiotic FD-891: involvement of a dual functional cytochrome P450 monooxygenase catalyzing epoxidation and hydroxylation.</title>
        <authorList>
            <person name="Kudo F."/>
            <person name="Motegi A."/>
            <person name="Mizoue K."/>
            <person name="Eguchi T."/>
        </authorList>
    </citation>
    <scope>NUCLEOTIDE SEQUENCE [LARGE SCALE GENOMIC DNA]</scope>
    <source>
        <strain evidence="6 7">A-8890</strain>
    </source>
</reference>
<protein>
    <recommendedName>
        <fullName evidence="5">HTH tetR-type domain-containing protein</fullName>
    </recommendedName>
</protein>
<evidence type="ECO:0000313" key="6">
    <source>
        <dbReference type="EMBL" id="BBC35120.1"/>
    </source>
</evidence>
<dbReference type="SUPFAM" id="SSF48498">
    <property type="entry name" value="Tetracyclin repressor-like, C-terminal domain"/>
    <property type="match status" value="1"/>
</dbReference>
<dbReference type="PANTHER" id="PTHR30055:SF220">
    <property type="entry name" value="TETR-FAMILY REGULATORY PROTEIN"/>
    <property type="match status" value="1"/>
</dbReference>
<dbReference type="PANTHER" id="PTHR30055">
    <property type="entry name" value="HTH-TYPE TRANSCRIPTIONAL REGULATOR RUTR"/>
    <property type="match status" value="1"/>
</dbReference>
<reference evidence="6 7" key="2">
    <citation type="journal article" date="2023" name="ChemBioChem">
        <title>Acyltransferase Domain Exchange between Two Independent Type I Polyketide Synthases in the Same Producer Strain of Macrolide Antibiotics.</title>
        <authorList>
            <person name="Kudo F."/>
            <person name="Kishikawa K."/>
            <person name="Tsuboi K."/>
            <person name="Kido T."/>
            <person name="Usui T."/>
            <person name="Hashimoto J."/>
            <person name="Shin-Ya K."/>
            <person name="Miyanaga A."/>
            <person name="Eguchi T."/>
        </authorList>
    </citation>
    <scope>NUCLEOTIDE SEQUENCE [LARGE SCALE GENOMIC DNA]</scope>
    <source>
        <strain evidence="6 7">A-8890</strain>
    </source>
</reference>